<protein>
    <submittedName>
        <fullName evidence="3">Uncharacterized protein LOC104768221</fullName>
    </submittedName>
</protein>
<dbReference type="GeneID" id="104768221"/>
<feature type="region of interest" description="Disordered" evidence="1">
    <location>
        <begin position="1"/>
        <end position="24"/>
    </location>
</feature>
<accession>A0ABM0XSM8</accession>
<evidence type="ECO:0000313" key="3">
    <source>
        <dbReference type="RefSeq" id="XP_010490446.2"/>
    </source>
</evidence>
<sequence>MSKRKGSSQRMTDNSSWSPPVSPQFWEHTRQNYERFMAERGRHYDSSTQYYSLNNLPRFPPQARNQQPHPNSPPGENEETVVPVLADVNDLLTAPGRTNLPVLCPDRVGQTTWFRHDSSGKITKQILKMLKSDLPKPYPTYRSLPLEIKNRWFRAFAQEFNWDPRITAEQDIDSDTNLHLCSLISSDLYPLFHTVSNNLCTVFSCISCCLMLLFL</sequence>
<feature type="region of interest" description="Disordered" evidence="1">
    <location>
        <begin position="51"/>
        <end position="79"/>
    </location>
</feature>
<reference evidence="2" key="1">
    <citation type="journal article" date="2014" name="Nat. Commun.">
        <title>The emerging biofuel crop Camelina sativa retains a highly undifferentiated hexaploid genome structure.</title>
        <authorList>
            <person name="Kagale S."/>
            <person name="Koh C."/>
            <person name="Nixon J."/>
            <person name="Bollina V."/>
            <person name="Clarke W.E."/>
            <person name="Tuteja R."/>
            <person name="Spillane C."/>
            <person name="Robinson S.J."/>
            <person name="Links M.G."/>
            <person name="Clarke C."/>
            <person name="Higgins E.E."/>
            <person name="Huebert T."/>
            <person name="Sharpe A.G."/>
            <person name="Parkin I.A."/>
        </authorList>
    </citation>
    <scope>NUCLEOTIDE SEQUENCE [LARGE SCALE GENOMIC DNA]</scope>
    <source>
        <strain evidence="2">cv. DH55</strain>
    </source>
</reference>
<evidence type="ECO:0000256" key="1">
    <source>
        <dbReference type="SAM" id="MobiDB-lite"/>
    </source>
</evidence>
<feature type="compositionally biased region" description="Polar residues" evidence="1">
    <location>
        <begin position="8"/>
        <end position="19"/>
    </location>
</feature>
<reference evidence="3" key="2">
    <citation type="submission" date="2025-08" db="UniProtKB">
        <authorList>
            <consortium name="RefSeq"/>
        </authorList>
    </citation>
    <scope>IDENTIFICATION</scope>
    <source>
        <tissue evidence="3">Leaf</tissue>
    </source>
</reference>
<keyword evidence="2" id="KW-1185">Reference proteome</keyword>
<evidence type="ECO:0000313" key="2">
    <source>
        <dbReference type="Proteomes" id="UP000694864"/>
    </source>
</evidence>
<dbReference type="RefSeq" id="XP_010490446.2">
    <property type="nucleotide sequence ID" value="XM_010492144.2"/>
</dbReference>
<proteinExistence type="predicted"/>
<name>A0ABM0XSM8_CAMSA</name>
<gene>
    <name evidence="3" type="primary">LOC104768221</name>
</gene>
<dbReference type="Proteomes" id="UP000694864">
    <property type="component" value="Chromosome 19"/>
</dbReference>
<organism evidence="2 3">
    <name type="scientific">Camelina sativa</name>
    <name type="common">False flax</name>
    <name type="synonym">Myagrum sativum</name>
    <dbReference type="NCBI Taxonomy" id="90675"/>
    <lineage>
        <taxon>Eukaryota</taxon>
        <taxon>Viridiplantae</taxon>
        <taxon>Streptophyta</taxon>
        <taxon>Embryophyta</taxon>
        <taxon>Tracheophyta</taxon>
        <taxon>Spermatophyta</taxon>
        <taxon>Magnoliopsida</taxon>
        <taxon>eudicotyledons</taxon>
        <taxon>Gunneridae</taxon>
        <taxon>Pentapetalae</taxon>
        <taxon>rosids</taxon>
        <taxon>malvids</taxon>
        <taxon>Brassicales</taxon>
        <taxon>Brassicaceae</taxon>
        <taxon>Camelineae</taxon>
        <taxon>Camelina</taxon>
    </lineage>
</organism>